<protein>
    <submittedName>
        <fullName evidence="2">Tetratricopeptide repeat protein</fullName>
    </submittedName>
</protein>
<dbReference type="OrthoDB" id="281483at2"/>
<gene>
    <name evidence="2" type="ORF">Q31a_04770</name>
</gene>
<dbReference type="InterPro" id="IPR011990">
    <property type="entry name" value="TPR-like_helical_dom_sf"/>
</dbReference>
<dbReference type="KEGG" id="ahel:Q31a_04770"/>
<keyword evidence="3" id="KW-1185">Reference proteome</keyword>
<dbReference type="RefSeq" id="WP_145073363.1">
    <property type="nucleotide sequence ID" value="NZ_CP036298.1"/>
</dbReference>
<dbReference type="AlphaFoldDB" id="A0A518G101"/>
<feature type="repeat" description="TPR" evidence="1">
    <location>
        <begin position="38"/>
        <end position="71"/>
    </location>
</feature>
<name>A0A518G101_9BACT</name>
<sequence length="112" mass="12699">MSDITAKYNEAEKLKDQGNTEQAVVLLLEILAEEPNHVLTHLTLGRIYTLQGNYTAAIEHGQKACELEPQEPFNYTALSVTYQRVFAGTQEHKYIQMAEDAMAESRRLESLQ</sequence>
<dbReference type="InterPro" id="IPR019734">
    <property type="entry name" value="TPR_rpt"/>
</dbReference>
<proteinExistence type="predicted"/>
<evidence type="ECO:0000313" key="2">
    <source>
        <dbReference type="EMBL" id="QDV22194.1"/>
    </source>
</evidence>
<dbReference type="Pfam" id="PF14559">
    <property type="entry name" value="TPR_19"/>
    <property type="match status" value="1"/>
</dbReference>
<dbReference type="EMBL" id="CP036298">
    <property type="protein sequence ID" value="QDV22194.1"/>
    <property type="molecule type" value="Genomic_DNA"/>
</dbReference>
<dbReference type="Gene3D" id="1.25.40.10">
    <property type="entry name" value="Tetratricopeptide repeat domain"/>
    <property type="match status" value="1"/>
</dbReference>
<dbReference type="PROSITE" id="PS50005">
    <property type="entry name" value="TPR"/>
    <property type="match status" value="1"/>
</dbReference>
<accession>A0A518G101</accession>
<evidence type="ECO:0000313" key="3">
    <source>
        <dbReference type="Proteomes" id="UP000318017"/>
    </source>
</evidence>
<dbReference type="SUPFAM" id="SSF48452">
    <property type="entry name" value="TPR-like"/>
    <property type="match status" value="1"/>
</dbReference>
<reference evidence="2 3" key="1">
    <citation type="submission" date="2019-02" db="EMBL/GenBank/DDBJ databases">
        <title>Deep-cultivation of Planctomycetes and their phenomic and genomic characterization uncovers novel biology.</title>
        <authorList>
            <person name="Wiegand S."/>
            <person name="Jogler M."/>
            <person name="Boedeker C."/>
            <person name="Pinto D."/>
            <person name="Vollmers J."/>
            <person name="Rivas-Marin E."/>
            <person name="Kohn T."/>
            <person name="Peeters S.H."/>
            <person name="Heuer A."/>
            <person name="Rast P."/>
            <person name="Oberbeckmann S."/>
            <person name="Bunk B."/>
            <person name="Jeske O."/>
            <person name="Meyerdierks A."/>
            <person name="Storesund J.E."/>
            <person name="Kallscheuer N."/>
            <person name="Luecker S."/>
            <person name="Lage O.M."/>
            <person name="Pohl T."/>
            <person name="Merkel B.J."/>
            <person name="Hornburger P."/>
            <person name="Mueller R.-W."/>
            <person name="Bruemmer F."/>
            <person name="Labrenz M."/>
            <person name="Spormann A.M."/>
            <person name="Op den Camp H."/>
            <person name="Overmann J."/>
            <person name="Amann R."/>
            <person name="Jetten M.S.M."/>
            <person name="Mascher T."/>
            <person name="Medema M.H."/>
            <person name="Devos D.P."/>
            <person name="Kaster A.-K."/>
            <person name="Ovreas L."/>
            <person name="Rohde M."/>
            <person name="Galperin M.Y."/>
            <person name="Jogler C."/>
        </authorList>
    </citation>
    <scope>NUCLEOTIDE SEQUENCE [LARGE SCALE GENOMIC DNA]</scope>
    <source>
        <strain evidence="2 3">Q31a</strain>
    </source>
</reference>
<dbReference type="Proteomes" id="UP000318017">
    <property type="component" value="Chromosome"/>
</dbReference>
<evidence type="ECO:0000256" key="1">
    <source>
        <dbReference type="PROSITE-ProRule" id="PRU00339"/>
    </source>
</evidence>
<organism evidence="2 3">
    <name type="scientific">Aureliella helgolandensis</name>
    <dbReference type="NCBI Taxonomy" id="2527968"/>
    <lineage>
        <taxon>Bacteria</taxon>
        <taxon>Pseudomonadati</taxon>
        <taxon>Planctomycetota</taxon>
        <taxon>Planctomycetia</taxon>
        <taxon>Pirellulales</taxon>
        <taxon>Pirellulaceae</taxon>
        <taxon>Aureliella</taxon>
    </lineage>
</organism>
<keyword evidence="1" id="KW-0802">TPR repeat</keyword>
<dbReference type="SMART" id="SM00028">
    <property type="entry name" value="TPR"/>
    <property type="match status" value="2"/>
</dbReference>